<dbReference type="GO" id="GO:0022857">
    <property type="term" value="F:transmembrane transporter activity"/>
    <property type="evidence" value="ECO:0007669"/>
    <property type="project" value="InterPro"/>
</dbReference>
<feature type="transmembrane region" description="Helical" evidence="9">
    <location>
        <begin position="490"/>
        <end position="508"/>
    </location>
</feature>
<feature type="transmembrane region" description="Helical" evidence="9">
    <location>
        <begin position="267"/>
        <end position="290"/>
    </location>
</feature>
<feature type="transmembrane region" description="Helical" evidence="9">
    <location>
        <begin position="169"/>
        <end position="189"/>
    </location>
</feature>
<dbReference type="PANTHER" id="PTHR23501">
    <property type="entry name" value="MAJOR FACILITATOR SUPERFAMILY"/>
    <property type="match status" value="1"/>
</dbReference>
<feature type="transmembrane region" description="Helical" evidence="9">
    <location>
        <begin position="332"/>
        <end position="353"/>
    </location>
</feature>
<feature type="compositionally biased region" description="Basic and acidic residues" evidence="8">
    <location>
        <begin position="531"/>
        <end position="540"/>
    </location>
</feature>
<evidence type="ECO:0000256" key="4">
    <source>
        <dbReference type="ARBA" id="ARBA00022475"/>
    </source>
</evidence>
<organism evidence="11 12">
    <name type="scientific">Candidatus Aquicultor primus</name>
    <dbReference type="NCBI Taxonomy" id="1797195"/>
    <lineage>
        <taxon>Bacteria</taxon>
        <taxon>Bacillati</taxon>
        <taxon>Actinomycetota</taxon>
        <taxon>Candidatus Aquicultoria</taxon>
        <taxon>Candidatus Aquicultorales</taxon>
        <taxon>Candidatus Aquicultoraceae</taxon>
        <taxon>Candidatus Aquicultor</taxon>
    </lineage>
</organism>
<evidence type="ECO:0000256" key="3">
    <source>
        <dbReference type="ARBA" id="ARBA00022448"/>
    </source>
</evidence>
<feature type="transmembrane region" description="Helical" evidence="9">
    <location>
        <begin position="196"/>
        <end position="217"/>
    </location>
</feature>
<feature type="transmembrane region" description="Helical" evidence="9">
    <location>
        <begin position="229"/>
        <end position="246"/>
    </location>
</feature>
<dbReference type="InterPro" id="IPR004638">
    <property type="entry name" value="EmrB-like"/>
</dbReference>
<feature type="transmembrane region" description="Helical" evidence="9">
    <location>
        <begin position="46"/>
        <end position="65"/>
    </location>
</feature>
<dbReference type="PROSITE" id="PS50850">
    <property type="entry name" value="MFS"/>
    <property type="match status" value="1"/>
</dbReference>
<feature type="transmembrane region" description="Helical" evidence="9">
    <location>
        <begin position="359"/>
        <end position="380"/>
    </location>
</feature>
<evidence type="ECO:0000313" key="12">
    <source>
        <dbReference type="Proteomes" id="UP000178086"/>
    </source>
</evidence>
<keyword evidence="5 9" id="KW-0812">Transmembrane</keyword>
<feature type="transmembrane region" description="Helical" evidence="9">
    <location>
        <begin position="302"/>
        <end position="320"/>
    </location>
</feature>
<feature type="transmembrane region" description="Helical" evidence="9">
    <location>
        <begin position="102"/>
        <end position="123"/>
    </location>
</feature>
<dbReference type="EMBL" id="MELI01000084">
    <property type="protein sequence ID" value="OFW32837.1"/>
    <property type="molecule type" value="Genomic_DNA"/>
</dbReference>
<evidence type="ECO:0000256" key="1">
    <source>
        <dbReference type="ARBA" id="ARBA00004651"/>
    </source>
</evidence>
<dbReference type="InterPro" id="IPR001958">
    <property type="entry name" value="Tet-R_TetA/multi-R_MdtG-like"/>
</dbReference>
<dbReference type="InterPro" id="IPR036259">
    <property type="entry name" value="MFS_trans_sf"/>
</dbReference>
<gene>
    <name evidence="11" type="ORF">A2074_05460</name>
</gene>
<feature type="transmembrane region" description="Helical" evidence="9">
    <location>
        <begin position="12"/>
        <end position="34"/>
    </location>
</feature>
<evidence type="ECO:0000259" key="10">
    <source>
        <dbReference type="PROSITE" id="PS50850"/>
    </source>
</evidence>
<dbReference type="CDD" id="cd17502">
    <property type="entry name" value="MFS_Azr1_MDR_like"/>
    <property type="match status" value="1"/>
</dbReference>
<comment type="subcellular location">
    <subcellularLocation>
        <location evidence="1">Cell membrane</location>
        <topology evidence="1">Multi-pass membrane protein</topology>
    </subcellularLocation>
</comment>
<dbReference type="Pfam" id="PF07690">
    <property type="entry name" value="MFS_1"/>
    <property type="match status" value="1"/>
</dbReference>
<keyword evidence="7 9" id="KW-0472">Membrane</keyword>
<keyword evidence="6 9" id="KW-1133">Transmembrane helix</keyword>
<name>A0A1F2UII1_9ACTN</name>
<comment type="similarity">
    <text evidence="2">Belongs to the major facilitator superfamily. TCR/Tet family.</text>
</comment>
<sequence length="547" mass="58462">MESISKSQKILIMTGVFFGMLLGALDQTIVSTAMPTIVKELGGLTMLSWVFTAYMLGSTASIPIFGKLSDIYGRKWFYISGIIIFVVGSALSGAAQSMTQLIAFRALQGIGAGSMMANAMAVIGDIFPPRERGKWGGIIGAVFGIASIVGPLVGGYFTDNLSWRWNFYINIPIGLLAIFILAKVMPVIVSHKNRKVDWWGSATLVGGIVPLLLGLVWGGSTYPWGSNEIIGLFSLATVMIGAFLVIESRAEEPIISFDLFRNRIFSVSAAIMFVTGVGMFGTIAYIPVFMQIVIGKSATNSGLLLLPLMFATVISSTITGQIMSRTGKYKTVGILGLATATVGMYLLSTMSVATQSSDIVRYMILLGLGLGTTMPIFSIAVQNAFPHNQLGVVTAATTFFRSIGGTVGVAIMGSLLNNNLAGEMKSLLARHAGQLRSLPQPMAEALKDPQKVLNFGNMGGSLDTLPAAAQQSIAVLMGDVRLALSDSITGIFYIATFMMVAGVLLMFFMQEMALRTTHAEQPAPDEPDFQVEAHKPRVVLEEQPALD</sequence>
<dbReference type="Gene3D" id="1.20.1250.20">
    <property type="entry name" value="MFS general substrate transporter like domains"/>
    <property type="match status" value="1"/>
</dbReference>
<feature type="region of interest" description="Disordered" evidence="8">
    <location>
        <begin position="518"/>
        <end position="547"/>
    </location>
</feature>
<dbReference type="Proteomes" id="UP000178086">
    <property type="component" value="Unassembled WGS sequence"/>
</dbReference>
<evidence type="ECO:0000256" key="8">
    <source>
        <dbReference type="SAM" id="MobiDB-lite"/>
    </source>
</evidence>
<feature type="transmembrane region" description="Helical" evidence="9">
    <location>
        <begin position="77"/>
        <end position="96"/>
    </location>
</feature>
<evidence type="ECO:0000313" key="11">
    <source>
        <dbReference type="EMBL" id="OFW32837.1"/>
    </source>
</evidence>
<evidence type="ECO:0000256" key="9">
    <source>
        <dbReference type="SAM" id="Phobius"/>
    </source>
</evidence>
<evidence type="ECO:0000256" key="7">
    <source>
        <dbReference type="ARBA" id="ARBA00023136"/>
    </source>
</evidence>
<dbReference type="FunFam" id="1.20.1720.10:FF:000004">
    <property type="entry name" value="EmrB/QacA family drug resistance transporter"/>
    <property type="match status" value="1"/>
</dbReference>
<dbReference type="PANTHER" id="PTHR23501:SF197">
    <property type="entry name" value="COMD"/>
    <property type="match status" value="1"/>
</dbReference>
<evidence type="ECO:0000256" key="6">
    <source>
        <dbReference type="ARBA" id="ARBA00022989"/>
    </source>
</evidence>
<feature type="domain" description="Major facilitator superfamily (MFS) profile" evidence="10">
    <location>
        <begin position="12"/>
        <end position="514"/>
    </location>
</feature>
<feature type="transmembrane region" description="Helical" evidence="9">
    <location>
        <begin position="135"/>
        <end position="157"/>
    </location>
</feature>
<dbReference type="PRINTS" id="PR01035">
    <property type="entry name" value="TCRTETA"/>
</dbReference>
<keyword evidence="3" id="KW-0813">Transport</keyword>
<accession>A0A1F2UII1</accession>
<dbReference type="Gene3D" id="1.20.1720.10">
    <property type="entry name" value="Multidrug resistance protein D"/>
    <property type="match status" value="1"/>
</dbReference>
<dbReference type="NCBIfam" id="TIGR00711">
    <property type="entry name" value="efflux_EmrB"/>
    <property type="match status" value="1"/>
</dbReference>
<dbReference type="SUPFAM" id="SSF103473">
    <property type="entry name" value="MFS general substrate transporter"/>
    <property type="match status" value="1"/>
</dbReference>
<dbReference type="InterPro" id="IPR020846">
    <property type="entry name" value="MFS_dom"/>
</dbReference>
<evidence type="ECO:0000256" key="2">
    <source>
        <dbReference type="ARBA" id="ARBA00007520"/>
    </source>
</evidence>
<reference evidence="11 12" key="1">
    <citation type="journal article" date="2016" name="Nat. Commun.">
        <title>Thousands of microbial genomes shed light on interconnected biogeochemical processes in an aquifer system.</title>
        <authorList>
            <person name="Anantharaman K."/>
            <person name="Brown C.T."/>
            <person name="Hug L.A."/>
            <person name="Sharon I."/>
            <person name="Castelle C.J."/>
            <person name="Probst A.J."/>
            <person name="Thomas B.C."/>
            <person name="Singh A."/>
            <person name="Wilkins M.J."/>
            <person name="Karaoz U."/>
            <person name="Brodie E.L."/>
            <person name="Williams K.H."/>
            <person name="Hubbard S.S."/>
            <person name="Banfield J.F."/>
        </authorList>
    </citation>
    <scope>NUCLEOTIDE SEQUENCE [LARGE SCALE GENOMIC DNA]</scope>
</reference>
<dbReference type="GO" id="GO:0005886">
    <property type="term" value="C:plasma membrane"/>
    <property type="evidence" value="ECO:0007669"/>
    <property type="project" value="UniProtKB-SubCell"/>
</dbReference>
<keyword evidence="4" id="KW-1003">Cell membrane</keyword>
<feature type="transmembrane region" description="Helical" evidence="9">
    <location>
        <begin position="392"/>
        <end position="416"/>
    </location>
</feature>
<protein>
    <recommendedName>
        <fullName evidence="10">Major facilitator superfamily (MFS) profile domain-containing protein</fullName>
    </recommendedName>
</protein>
<dbReference type="AlphaFoldDB" id="A0A1F2UII1"/>
<proteinExistence type="inferred from homology"/>
<evidence type="ECO:0000256" key="5">
    <source>
        <dbReference type="ARBA" id="ARBA00022692"/>
    </source>
</evidence>
<dbReference type="InterPro" id="IPR011701">
    <property type="entry name" value="MFS"/>
</dbReference>
<comment type="caution">
    <text evidence="11">The sequence shown here is derived from an EMBL/GenBank/DDBJ whole genome shotgun (WGS) entry which is preliminary data.</text>
</comment>